<dbReference type="EMBL" id="RXIC02000023">
    <property type="protein sequence ID" value="KAB1212270.1"/>
    <property type="molecule type" value="Genomic_DNA"/>
</dbReference>
<comment type="caution">
    <text evidence="6">The sequence shown here is derived from an EMBL/GenBank/DDBJ whole genome shotgun (WGS) entry which is preliminary data.</text>
</comment>
<dbReference type="SUPFAM" id="SSF90209">
    <property type="entry name" value="Ran binding protein zinc finger-like"/>
    <property type="match status" value="3"/>
</dbReference>
<dbReference type="PANTHER" id="PTHR23111">
    <property type="entry name" value="ZINC FINGER PROTEIN"/>
    <property type="match status" value="1"/>
</dbReference>
<dbReference type="GO" id="GO:0008270">
    <property type="term" value="F:zinc ion binding"/>
    <property type="evidence" value="ECO:0007669"/>
    <property type="project" value="UniProtKB-KW"/>
</dbReference>
<protein>
    <submittedName>
        <fullName evidence="6">Zinc finger protein VAR3, chloroplastic</fullName>
    </submittedName>
</protein>
<proteinExistence type="predicted"/>
<dbReference type="PROSITE" id="PS01358">
    <property type="entry name" value="ZF_RANBP2_1"/>
    <property type="match status" value="3"/>
</dbReference>
<keyword evidence="2 4" id="KW-0863">Zinc-finger</keyword>
<evidence type="ECO:0000256" key="2">
    <source>
        <dbReference type="ARBA" id="ARBA00022771"/>
    </source>
</evidence>
<sequence>MSSTFLLCVSCRSLSTDDIQTVVEGGCPNLLRKAVNSAKRLRAYVRLDEGDVCSTCVLRGSCDRAYVILKENEAAARTVDIVRILLFYALDPLVITGREKPPGRDIIESSARKLFSELIELSEASPDPVLPKPAVKIRKQKEDSVNFMDDRLSQDVEIQRGDWMCPKCNFLNFSRNIQCLKCSEDGPKGVGASDVEMKIGDWTCPKCTFMNFSRNIRCLKCKTEGPKRVSADEIEMKKGDWNCPQCSFMNFASNMKCKRCRELRPKRQLNPGEWECPSCDFLNYRRNTACLKCHCERPKDAAAASEYEEQLWKRPNY</sequence>
<gene>
    <name evidence="6" type="ORF">CJ030_MR5G025038</name>
</gene>
<name>A0A6A1VMT2_9ROSI</name>
<evidence type="ECO:0000256" key="1">
    <source>
        <dbReference type="ARBA" id="ARBA00022723"/>
    </source>
</evidence>
<dbReference type="OrthoDB" id="448399at2759"/>
<dbReference type="SMART" id="SM00547">
    <property type="entry name" value="ZnF_RBZ"/>
    <property type="match status" value="4"/>
</dbReference>
<feature type="domain" description="RanBP2-type" evidence="5">
    <location>
        <begin position="270"/>
        <end position="299"/>
    </location>
</feature>
<organism evidence="6 7">
    <name type="scientific">Morella rubra</name>
    <name type="common">Chinese bayberry</name>
    <dbReference type="NCBI Taxonomy" id="262757"/>
    <lineage>
        <taxon>Eukaryota</taxon>
        <taxon>Viridiplantae</taxon>
        <taxon>Streptophyta</taxon>
        <taxon>Embryophyta</taxon>
        <taxon>Tracheophyta</taxon>
        <taxon>Spermatophyta</taxon>
        <taxon>Magnoliopsida</taxon>
        <taxon>eudicotyledons</taxon>
        <taxon>Gunneridae</taxon>
        <taxon>Pentapetalae</taxon>
        <taxon>rosids</taxon>
        <taxon>fabids</taxon>
        <taxon>Fagales</taxon>
        <taxon>Myricaceae</taxon>
        <taxon>Morella</taxon>
    </lineage>
</organism>
<keyword evidence="3" id="KW-0862">Zinc</keyword>
<dbReference type="Pfam" id="PF20864">
    <property type="entry name" value="Zn_ribbon_TEX13"/>
    <property type="match status" value="1"/>
</dbReference>
<dbReference type="GO" id="GO:0005737">
    <property type="term" value="C:cytoplasm"/>
    <property type="evidence" value="ECO:0007669"/>
    <property type="project" value="TreeGrafter"/>
</dbReference>
<evidence type="ECO:0000313" key="7">
    <source>
        <dbReference type="Proteomes" id="UP000516437"/>
    </source>
</evidence>
<reference evidence="6 7" key="1">
    <citation type="journal article" date="2019" name="Plant Biotechnol. J.">
        <title>The red bayberry genome and genetic basis of sex determination.</title>
        <authorList>
            <person name="Jia H.M."/>
            <person name="Jia H.J."/>
            <person name="Cai Q.L."/>
            <person name="Wang Y."/>
            <person name="Zhao H.B."/>
            <person name="Yang W.F."/>
            <person name="Wang G.Y."/>
            <person name="Li Y.H."/>
            <person name="Zhan D.L."/>
            <person name="Shen Y.T."/>
            <person name="Niu Q.F."/>
            <person name="Chang L."/>
            <person name="Qiu J."/>
            <person name="Zhao L."/>
            <person name="Xie H.B."/>
            <person name="Fu W.Y."/>
            <person name="Jin J."/>
            <person name="Li X.W."/>
            <person name="Jiao Y."/>
            <person name="Zhou C.C."/>
            <person name="Tu T."/>
            <person name="Chai C.Y."/>
            <person name="Gao J.L."/>
            <person name="Fan L.J."/>
            <person name="van de Weg E."/>
            <person name="Wang J.Y."/>
            <person name="Gao Z.S."/>
        </authorList>
    </citation>
    <scope>NUCLEOTIDE SEQUENCE [LARGE SCALE GENOMIC DNA]</scope>
    <source>
        <tissue evidence="6">Leaves</tissue>
    </source>
</reference>
<dbReference type="InterPro" id="IPR001876">
    <property type="entry name" value="Znf_RanBP2"/>
</dbReference>
<feature type="domain" description="RanBP2-type" evidence="5">
    <location>
        <begin position="159"/>
        <end position="188"/>
    </location>
</feature>
<evidence type="ECO:0000256" key="3">
    <source>
        <dbReference type="ARBA" id="ARBA00022833"/>
    </source>
</evidence>
<dbReference type="AlphaFoldDB" id="A0A6A1VMT2"/>
<keyword evidence="1" id="KW-0479">Metal-binding</keyword>
<dbReference type="Gene3D" id="4.10.1060.10">
    <property type="entry name" value="Zinc finger, RanBP2-type"/>
    <property type="match status" value="4"/>
</dbReference>
<accession>A0A6A1VMT2</accession>
<dbReference type="PROSITE" id="PS50199">
    <property type="entry name" value="ZF_RANBP2_2"/>
    <property type="match status" value="4"/>
</dbReference>
<dbReference type="Proteomes" id="UP000516437">
    <property type="component" value="Chromosome 5"/>
</dbReference>
<evidence type="ECO:0000313" key="6">
    <source>
        <dbReference type="EMBL" id="KAB1212270.1"/>
    </source>
</evidence>
<keyword evidence="7" id="KW-1185">Reference proteome</keyword>
<feature type="domain" description="RanBP2-type" evidence="5">
    <location>
        <begin position="198"/>
        <end position="227"/>
    </location>
</feature>
<evidence type="ECO:0000259" key="5">
    <source>
        <dbReference type="PROSITE" id="PS50199"/>
    </source>
</evidence>
<dbReference type="Pfam" id="PF00641">
    <property type="entry name" value="Zn_ribbon_RanBP"/>
    <property type="match status" value="3"/>
</dbReference>
<dbReference type="PANTHER" id="PTHR23111:SF40">
    <property type="entry name" value="RNA-BINDING PROTEIN INVOLVED IN HETEROCHROMATIN ASSEMBLY-RELATED"/>
    <property type="match status" value="1"/>
</dbReference>
<feature type="domain" description="RanBP2-type" evidence="5">
    <location>
        <begin position="237"/>
        <end position="266"/>
    </location>
</feature>
<evidence type="ECO:0000256" key="4">
    <source>
        <dbReference type="PROSITE-ProRule" id="PRU00322"/>
    </source>
</evidence>
<dbReference type="GO" id="GO:0003729">
    <property type="term" value="F:mRNA binding"/>
    <property type="evidence" value="ECO:0007669"/>
    <property type="project" value="TreeGrafter"/>
</dbReference>
<dbReference type="InterPro" id="IPR036443">
    <property type="entry name" value="Znf_RanBP2_sf"/>
</dbReference>
<dbReference type="InterPro" id="IPR049534">
    <property type="entry name" value="TEX13A/C/D_Znf"/>
</dbReference>